<reference evidence="1 2" key="1">
    <citation type="journal article" date="2007" name="PLoS Genet.">
        <title>Patterns and implications of gene gain and loss in the evolution of Prochlorococcus.</title>
        <authorList>
            <person name="Kettler G.C."/>
            <person name="Martiny A.C."/>
            <person name="Huang K."/>
            <person name="Zucker J."/>
            <person name="Coleman M.L."/>
            <person name="Rodrigue S."/>
            <person name="Chen F."/>
            <person name="Lapidus A."/>
            <person name="Ferriera S."/>
            <person name="Johnson J."/>
            <person name="Steglich C."/>
            <person name="Church G.M."/>
            <person name="Richardson P."/>
            <person name="Chisholm S.W."/>
        </authorList>
    </citation>
    <scope>NUCLEOTIDE SEQUENCE [LARGE SCALE GENOMIC DNA]</scope>
    <source>
        <strain evidence="1 2">MIT 9303</strain>
    </source>
</reference>
<protein>
    <submittedName>
        <fullName evidence="1">Uncharacterized protein</fullName>
    </submittedName>
</protein>
<proteinExistence type="predicted"/>
<dbReference type="HOGENOM" id="CLU_2846313_0_0_3"/>
<evidence type="ECO:0000313" key="2">
    <source>
        <dbReference type="Proteomes" id="UP000002274"/>
    </source>
</evidence>
<dbReference type="KEGG" id="pmf:P9303_12781"/>
<evidence type="ECO:0000313" key="1">
    <source>
        <dbReference type="EMBL" id="ABM78025.1"/>
    </source>
</evidence>
<dbReference type="EMBL" id="CP000554">
    <property type="protein sequence ID" value="ABM78025.1"/>
    <property type="molecule type" value="Genomic_DNA"/>
</dbReference>
<organism evidence="1 2">
    <name type="scientific">Prochlorococcus marinus (strain MIT 9303)</name>
    <dbReference type="NCBI Taxonomy" id="59922"/>
    <lineage>
        <taxon>Bacteria</taxon>
        <taxon>Bacillati</taxon>
        <taxon>Cyanobacteriota</taxon>
        <taxon>Cyanophyceae</taxon>
        <taxon>Synechococcales</taxon>
        <taxon>Prochlorococcaceae</taxon>
        <taxon>Prochlorococcus</taxon>
    </lineage>
</organism>
<dbReference type="BioCyc" id="PMAR59922:G1G80-1110-MONOMER"/>
<gene>
    <name evidence="1" type="ordered locus">P9303_12781</name>
</gene>
<sequence length="65" mass="6944">MVLVAALVVGIEQFVQAAAQWPHLQTTRGCRAPKLSLAKASQLGLTRLNQKLSGRTQGATAFAIR</sequence>
<dbReference type="STRING" id="59922.P9303_12781"/>
<dbReference type="AlphaFoldDB" id="A2C965"/>
<dbReference type="Proteomes" id="UP000002274">
    <property type="component" value="Chromosome"/>
</dbReference>
<name>A2C965_PROM3</name>
<accession>A2C965</accession>